<evidence type="ECO:0000313" key="3">
    <source>
        <dbReference type="Proteomes" id="UP001164929"/>
    </source>
</evidence>
<dbReference type="EMBL" id="JAQIZT010000008">
    <property type="protein sequence ID" value="KAJ6989153.1"/>
    <property type="molecule type" value="Genomic_DNA"/>
</dbReference>
<evidence type="ECO:0000313" key="2">
    <source>
        <dbReference type="EMBL" id="KAJ6989153.1"/>
    </source>
</evidence>
<keyword evidence="3" id="KW-1185">Reference proteome</keyword>
<reference evidence="1" key="1">
    <citation type="journal article" date="2023" name="Mol. Ecol. Resour.">
        <title>Chromosome-level genome assembly of a triploid poplar Populus alba 'Berolinensis'.</title>
        <authorList>
            <person name="Chen S."/>
            <person name="Yu Y."/>
            <person name="Wang X."/>
            <person name="Wang S."/>
            <person name="Zhang T."/>
            <person name="Zhou Y."/>
            <person name="He R."/>
            <person name="Meng N."/>
            <person name="Wang Y."/>
            <person name="Liu W."/>
            <person name="Liu Z."/>
            <person name="Liu J."/>
            <person name="Guo Q."/>
            <person name="Huang H."/>
            <person name="Sederoff R.R."/>
            <person name="Wang G."/>
            <person name="Qu G."/>
            <person name="Chen S."/>
        </authorList>
    </citation>
    <scope>NUCLEOTIDE SEQUENCE</scope>
    <source>
        <strain evidence="1">SC-2020</strain>
    </source>
</reference>
<protein>
    <submittedName>
        <fullName evidence="1">Uncharacterized protein</fullName>
    </submittedName>
</protein>
<organism evidence="1 3">
    <name type="scientific">Populus alba x Populus x berolinensis</name>
    <dbReference type="NCBI Taxonomy" id="444605"/>
    <lineage>
        <taxon>Eukaryota</taxon>
        <taxon>Viridiplantae</taxon>
        <taxon>Streptophyta</taxon>
        <taxon>Embryophyta</taxon>
        <taxon>Tracheophyta</taxon>
        <taxon>Spermatophyta</taxon>
        <taxon>Magnoliopsida</taxon>
        <taxon>eudicotyledons</taxon>
        <taxon>Gunneridae</taxon>
        <taxon>Pentapetalae</taxon>
        <taxon>rosids</taxon>
        <taxon>fabids</taxon>
        <taxon>Malpighiales</taxon>
        <taxon>Salicaceae</taxon>
        <taxon>Saliceae</taxon>
        <taxon>Populus</taxon>
    </lineage>
</organism>
<gene>
    <name evidence="1" type="ORF">NC653_021892</name>
    <name evidence="2" type="ORF">NC653_021898</name>
</gene>
<dbReference type="Gene3D" id="1.10.110.10">
    <property type="entry name" value="Plant lipid-transfer and hydrophobic proteins"/>
    <property type="match status" value="1"/>
</dbReference>
<proteinExistence type="predicted"/>
<accession>A0AAD6MQW2</accession>
<name>A0AAD6MQW2_9ROSI</name>
<dbReference type="Proteomes" id="UP001164929">
    <property type="component" value="Chromosome 8"/>
</dbReference>
<sequence length="33" mass="3612">MKSSPINSERVQKLPKLCQLQVTLPSGPKVDCS</sequence>
<evidence type="ECO:0000313" key="1">
    <source>
        <dbReference type="EMBL" id="KAJ6989147.1"/>
    </source>
</evidence>
<dbReference type="EMBL" id="JAQIZT010000008">
    <property type="protein sequence ID" value="KAJ6989147.1"/>
    <property type="molecule type" value="Genomic_DNA"/>
</dbReference>
<dbReference type="InterPro" id="IPR036312">
    <property type="entry name" value="Bifun_inhib/LTP/seed_sf"/>
</dbReference>
<comment type="caution">
    <text evidence="1">The sequence shown here is derived from an EMBL/GenBank/DDBJ whole genome shotgun (WGS) entry which is preliminary data.</text>
</comment>
<dbReference type="AlphaFoldDB" id="A0AAD6MQW2"/>